<name>A0ABX3HZJ4_9BACI</name>
<dbReference type="Pfam" id="PF09693">
    <property type="entry name" value="Phage_XkdX"/>
    <property type="match status" value="1"/>
</dbReference>
<dbReference type="EMBL" id="MRBL01000021">
    <property type="protein sequence ID" value="OMI25551.1"/>
    <property type="molecule type" value="Genomic_DNA"/>
</dbReference>
<evidence type="ECO:0000313" key="1">
    <source>
        <dbReference type="EMBL" id="OMI25551.1"/>
    </source>
</evidence>
<dbReference type="RefSeq" id="WP_076793412.1">
    <property type="nucleotide sequence ID" value="NZ_JARSJG010000003.1"/>
</dbReference>
<dbReference type="InterPro" id="IPR010022">
    <property type="entry name" value="XkdX"/>
</dbReference>
<organism evidence="1 2">
    <name type="scientific">Bacillus haynesii</name>
    <dbReference type="NCBI Taxonomy" id="1925021"/>
    <lineage>
        <taxon>Bacteria</taxon>
        <taxon>Bacillati</taxon>
        <taxon>Bacillota</taxon>
        <taxon>Bacilli</taxon>
        <taxon>Bacillales</taxon>
        <taxon>Bacillaceae</taxon>
        <taxon>Bacillus</taxon>
    </lineage>
</organism>
<proteinExistence type="predicted"/>
<gene>
    <name evidence="1" type="ORF">BTA31_18085</name>
</gene>
<protein>
    <submittedName>
        <fullName evidence="1">Phage portal protein</fullName>
    </submittedName>
</protein>
<keyword evidence="2" id="KW-1185">Reference proteome</keyword>
<reference evidence="1 2" key="1">
    <citation type="submission" date="2016-12" db="EMBL/GenBank/DDBJ databases">
        <title>Bacillus phylogenomics.</title>
        <authorList>
            <person name="Dunlap C."/>
        </authorList>
    </citation>
    <scope>NUCLEOTIDE SEQUENCE [LARGE SCALE GENOMIC DNA]</scope>
    <source>
        <strain evidence="1 2">NRRL B-41327</strain>
    </source>
</reference>
<accession>A0ABX3HZJ4</accession>
<dbReference type="Proteomes" id="UP000187046">
    <property type="component" value="Unassembled WGS sequence"/>
</dbReference>
<evidence type="ECO:0000313" key="2">
    <source>
        <dbReference type="Proteomes" id="UP000187046"/>
    </source>
</evidence>
<sequence length="60" mass="7105">MNFWVLALYYNWATTDMVKQALYYKDCTAEDFKDGVDNRLVSPGQYKEIFNEEYPPEAVI</sequence>
<dbReference type="NCBIfam" id="TIGR01669">
    <property type="entry name" value="phage_XkdX"/>
    <property type="match status" value="1"/>
</dbReference>
<comment type="caution">
    <text evidence="1">The sequence shown here is derived from an EMBL/GenBank/DDBJ whole genome shotgun (WGS) entry which is preliminary data.</text>
</comment>